<dbReference type="PIRSF" id="PIRSF038996">
    <property type="entry name" value="FldA"/>
    <property type="match status" value="1"/>
</dbReference>
<dbReference type="PANTHER" id="PTHR42809:SF1">
    <property type="entry name" value="FLAVODOXIN 1"/>
    <property type="match status" value="1"/>
</dbReference>
<evidence type="ECO:0000256" key="3">
    <source>
        <dbReference type="ARBA" id="ARBA00022448"/>
    </source>
</evidence>
<comment type="similarity">
    <text evidence="2 8">Belongs to the flavodoxin family.</text>
</comment>
<dbReference type="GO" id="GO:0010181">
    <property type="term" value="F:FMN binding"/>
    <property type="evidence" value="ECO:0007669"/>
    <property type="project" value="UniProtKB-UniRule"/>
</dbReference>
<dbReference type="Pfam" id="PF00258">
    <property type="entry name" value="Flavodoxin_1"/>
    <property type="match status" value="1"/>
</dbReference>
<dbReference type="HOGENOM" id="CLU_051402_1_0_10"/>
<dbReference type="InterPro" id="IPR001226">
    <property type="entry name" value="Flavodoxin_CS"/>
</dbReference>
<dbReference type="Gene3D" id="3.40.50.360">
    <property type="match status" value="1"/>
</dbReference>
<evidence type="ECO:0000256" key="7">
    <source>
        <dbReference type="ARBA" id="ARBA00023231"/>
    </source>
</evidence>
<dbReference type="Proteomes" id="UP000010408">
    <property type="component" value="Unassembled WGS sequence"/>
</dbReference>
<comment type="caution">
    <text evidence="10">The sequence shown here is derived from an EMBL/GenBank/DDBJ whole genome shotgun (WGS) entry which is preliminary data.</text>
</comment>
<name>L1NCV5_9PORP</name>
<evidence type="ECO:0000256" key="4">
    <source>
        <dbReference type="ARBA" id="ARBA00022630"/>
    </source>
</evidence>
<evidence type="ECO:0000256" key="1">
    <source>
        <dbReference type="ARBA" id="ARBA00001917"/>
    </source>
</evidence>
<proteinExistence type="inferred from homology"/>
<dbReference type="InterPro" id="IPR010086">
    <property type="entry name" value="Flavodoxin_lc"/>
</dbReference>
<dbReference type="NCBIfam" id="TIGR01752">
    <property type="entry name" value="flav_long"/>
    <property type="match status" value="1"/>
</dbReference>
<evidence type="ECO:0000256" key="8">
    <source>
        <dbReference type="PIRNR" id="PIRNR038996"/>
    </source>
</evidence>
<evidence type="ECO:0000313" key="11">
    <source>
        <dbReference type="Proteomes" id="UP000010408"/>
    </source>
</evidence>
<dbReference type="PATRIC" id="fig|1127696.3.peg.972"/>
<accession>L1NCV5</accession>
<evidence type="ECO:0000313" key="10">
    <source>
        <dbReference type="EMBL" id="EKY01166.1"/>
    </source>
</evidence>
<keyword evidence="3 8" id="KW-0813">Transport</keyword>
<dbReference type="SUPFAM" id="SSF52218">
    <property type="entry name" value="Flavoproteins"/>
    <property type="match status" value="1"/>
</dbReference>
<dbReference type="InterPro" id="IPR050619">
    <property type="entry name" value="Flavodoxin"/>
</dbReference>
<comment type="cofactor">
    <cofactor evidence="1 8">
        <name>FMN</name>
        <dbReference type="ChEBI" id="CHEBI:58210"/>
    </cofactor>
</comment>
<dbReference type="NCBIfam" id="NF006738">
    <property type="entry name" value="PRK09267.1-4"/>
    <property type="match status" value="1"/>
</dbReference>
<feature type="domain" description="Flavodoxin-like" evidence="9">
    <location>
        <begin position="4"/>
        <end position="163"/>
    </location>
</feature>
<keyword evidence="4 8" id="KW-0285">Flavoprotein</keyword>
<reference evidence="10 11" key="1">
    <citation type="submission" date="2012-05" db="EMBL/GenBank/DDBJ databases">
        <authorList>
            <person name="Weinstock G."/>
            <person name="Sodergren E."/>
            <person name="Lobos E.A."/>
            <person name="Fulton L."/>
            <person name="Fulton R."/>
            <person name="Courtney L."/>
            <person name="Fronick C."/>
            <person name="O'Laughlin M."/>
            <person name="Godfrey J."/>
            <person name="Wilson R.M."/>
            <person name="Miner T."/>
            <person name="Farmer C."/>
            <person name="Delehaunty K."/>
            <person name="Cordes M."/>
            <person name="Minx P."/>
            <person name="Tomlinson C."/>
            <person name="Chen J."/>
            <person name="Wollam A."/>
            <person name="Pepin K.H."/>
            <person name="Bhonagiri V."/>
            <person name="Zhang X."/>
            <person name="Suruliraj S."/>
            <person name="Warren W."/>
            <person name="Mitreva M."/>
            <person name="Mardis E.R."/>
            <person name="Wilson R.K."/>
        </authorList>
    </citation>
    <scope>NUCLEOTIDE SEQUENCE [LARGE SCALE GENOMIC DNA]</scope>
    <source>
        <strain evidence="10 11">F0037</strain>
    </source>
</reference>
<keyword evidence="7" id="KW-0535">Nitrogen fixation</keyword>
<dbReference type="NCBIfam" id="NF006739">
    <property type="entry name" value="PRK09267.1-5"/>
    <property type="match status" value="1"/>
</dbReference>
<evidence type="ECO:0000256" key="5">
    <source>
        <dbReference type="ARBA" id="ARBA00022643"/>
    </source>
</evidence>
<dbReference type="PROSITE" id="PS00201">
    <property type="entry name" value="FLAVODOXIN"/>
    <property type="match status" value="1"/>
</dbReference>
<sequence length="166" mass="17514">MSKIGIFYGSSTGSTSEVAQRLGKALGAEANIFDVASADAADVAGFDVLLLGSSTWGIGDLQDDWEDFLPKLAEQNLAGKKVALFGCGDADSYPDSFCEAIAKLKEGLASTGCTFIGAYAPEGYSYDATETEQGGKLVGLCIDEANQSDLTDERIEKWVALLQSEF</sequence>
<evidence type="ECO:0000256" key="6">
    <source>
        <dbReference type="ARBA" id="ARBA00022982"/>
    </source>
</evidence>
<keyword evidence="5 8" id="KW-0288">FMN</keyword>
<comment type="function">
    <text evidence="8">Low-potential electron donor to a number of redox enzymes.</text>
</comment>
<dbReference type="EMBL" id="AMEQ01000029">
    <property type="protein sequence ID" value="EKY01166.1"/>
    <property type="molecule type" value="Genomic_DNA"/>
</dbReference>
<dbReference type="eggNOG" id="COG0716">
    <property type="taxonomic scope" value="Bacteria"/>
</dbReference>
<keyword evidence="6 8" id="KW-0249">Electron transport</keyword>
<dbReference type="PANTHER" id="PTHR42809">
    <property type="entry name" value="FLAVODOXIN 2"/>
    <property type="match status" value="1"/>
</dbReference>
<evidence type="ECO:0000259" key="9">
    <source>
        <dbReference type="PROSITE" id="PS50902"/>
    </source>
</evidence>
<dbReference type="GO" id="GO:0009055">
    <property type="term" value="F:electron transfer activity"/>
    <property type="evidence" value="ECO:0007669"/>
    <property type="project" value="UniProtKB-UniRule"/>
</dbReference>
<gene>
    <name evidence="10" type="ORF">HMPREF9134_01074</name>
</gene>
<organism evidence="10 11">
    <name type="scientific">Porphyromonas catoniae F0037</name>
    <dbReference type="NCBI Taxonomy" id="1127696"/>
    <lineage>
        <taxon>Bacteria</taxon>
        <taxon>Pseudomonadati</taxon>
        <taxon>Bacteroidota</taxon>
        <taxon>Bacteroidia</taxon>
        <taxon>Bacteroidales</taxon>
        <taxon>Porphyromonadaceae</taxon>
        <taxon>Porphyromonas</taxon>
    </lineage>
</organism>
<dbReference type="PRINTS" id="PR00369">
    <property type="entry name" value="FLAVODOXIN"/>
</dbReference>
<dbReference type="InterPro" id="IPR008254">
    <property type="entry name" value="Flavodoxin/NO_synth"/>
</dbReference>
<dbReference type="PROSITE" id="PS50902">
    <property type="entry name" value="FLAVODOXIN_LIKE"/>
    <property type="match status" value="1"/>
</dbReference>
<protein>
    <recommendedName>
        <fullName evidence="8">Flavodoxin</fullName>
    </recommendedName>
</protein>
<dbReference type="InterPro" id="IPR001094">
    <property type="entry name" value="Flavdoxin-like"/>
</dbReference>
<evidence type="ECO:0000256" key="2">
    <source>
        <dbReference type="ARBA" id="ARBA00005267"/>
    </source>
</evidence>
<dbReference type="InterPro" id="IPR029039">
    <property type="entry name" value="Flavoprotein-like_sf"/>
</dbReference>
<dbReference type="AlphaFoldDB" id="L1NCV5"/>
<dbReference type="RefSeq" id="WP_005469613.1">
    <property type="nucleotide sequence ID" value="NZ_KB291047.1"/>
</dbReference>